<dbReference type="SUPFAM" id="SSF56349">
    <property type="entry name" value="DNA breaking-rejoining enzymes"/>
    <property type="match status" value="1"/>
</dbReference>
<dbReference type="GO" id="GO:0003677">
    <property type="term" value="F:DNA binding"/>
    <property type="evidence" value="ECO:0007669"/>
    <property type="project" value="UniProtKB-KW"/>
</dbReference>
<evidence type="ECO:0000256" key="4">
    <source>
        <dbReference type="ARBA" id="ARBA00023172"/>
    </source>
</evidence>
<dbReference type="GO" id="GO:0006310">
    <property type="term" value="P:DNA recombination"/>
    <property type="evidence" value="ECO:0007669"/>
    <property type="project" value="UniProtKB-KW"/>
</dbReference>
<dbReference type="Gene3D" id="1.10.150.130">
    <property type="match status" value="1"/>
</dbReference>
<dbReference type="PANTHER" id="PTHR30629:SF2">
    <property type="entry name" value="PROPHAGE INTEGRASE INTS-RELATED"/>
    <property type="match status" value="1"/>
</dbReference>
<dbReference type="InterPro" id="IPR010998">
    <property type="entry name" value="Integrase_recombinase_N"/>
</dbReference>
<evidence type="ECO:0000256" key="1">
    <source>
        <dbReference type="ARBA" id="ARBA00008857"/>
    </source>
</evidence>
<dbReference type="Pfam" id="PF00589">
    <property type="entry name" value="Phage_integrase"/>
    <property type="match status" value="1"/>
</dbReference>
<evidence type="ECO:0000259" key="6">
    <source>
        <dbReference type="PROSITE" id="PS51898"/>
    </source>
</evidence>
<dbReference type="InterPro" id="IPR013762">
    <property type="entry name" value="Integrase-like_cat_sf"/>
</dbReference>
<dbReference type="InterPro" id="IPR011010">
    <property type="entry name" value="DNA_brk_join_enz"/>
</dbReference>
<evidence type="ECO:0000313" key="7">
    <source>
        <dbReference type="EMBL" id="PJG56831.1"/>
    </source>
</evidence>
<dbReference type="InterPro" id="IPR002104">
    <property type="entry name" value="Integrase_catalytic"/>
</dbReference>
<dbReference type="PANTHER" id="PTHR30629">
    <property type="entry name" value="PROPHAGE INTEGRASE"/>
    <property type="match status" value="1"/>
</dbReference>
<organism evidence="7 8">
    <name type="scientific">Bradyrhizobium forestalis</name>
    <dbReference type="NCBI Taxonomy" id="1419263"/>
    <lineage>
        <taxon>Bacteria</taxon>
        <taxon>Pseudomonadati</taxon>
        <taxon>Pseudomonadota</taxon>
        <taxon>Alphaproteobacteria</taxon>
        <taxon>Hyphomicrobiales</taxon>
        <taxon>Nitrobacteraceae</taxon>
        <taxon>Bradyrhizobium</taxon>
    </lineage>
</organism>
<gene>
    <name evidence="7" type="ORF">CVM73_03540</name>
</gene>
<accession>A0A2M8RG89</accession>
<keyword evidence="3" id="KW-0238">DNA-binding</keyword>
<evidence type="ECO:0000256" key="5">
    <source>
        <dbReference type="SAM" id="MobiDB-lite"/>
    </source>
</evidence>
<name>A0A2M8RG89_9BRAD</name>
<comment type="similarity">
    <text evidence="1">Belongs to the 'phage' integrase family.</text>
</comment>
<feature type="domain" description="Tyr recombinase" evidence="6">
    <location>
        <begin position="133"/>
        <end position="320"/>
    </location>
</feature>
<keyword evidence="2" id="KW-0229">DNA integration</keyword>
<proteinExistence type="inferred from homology"/>
<dbReference type="Proteomes" id="UP000231194">
    <property type="component" value="Unassembled WGS sequence"/>
</dbReference>
<evidence type="ECO:0000256" key="3">
    <source>
        <dbReference type="ARBA" id="ARBA00023125"/>
    </source>
</evidence>
<protein>
    <submittedName>
        <fullName evidence="7">Integrase</fullName>
    </submittedName>
</protein>
<evidence type="ECO:0000313" key="8">
    <source>
        <dbReference type="Proteomes" id="UP000231194"/>
    </source>
</evidence>
<keyword evidence="8" id="KW-1185">Reference proteome</keyword>
<dbReference type="InterPro" id="IPR050808">
    <property type="entry name" value="Phage_Integrase"/>
</dbReference>
<sequence length="344" mass="38370">MEDGDNPEGLKIGGAFDPDADPSDREQKHPGLLDMFVDRYCRKEAKLKSADQYASTFRRLVAPDIGDLPVFGEGRLRRSHIVDMLDAIEDESGPVMADRTLAYLRKAFNWFQAREEDFTNPIVKGIRQVGTNSRDRILSDEELRDLWAGLSTVEDVPDCYPRFVKSLLLTTTRRTEAALMHSSEIDGADWTIPADRYKTGIDHLIPMSEAARALLGEKPAGAKGNSWFIFTTTDGAKGFSGFSKAKRELDKTIAKIRSEAGREPMPHWVLHDLRRTGRSLMSRAGVPADHAERCLGHVIGGVRGVYDRYAYLDEKRAAFEKLADLLALILSPQPNATELRGAKP</sequence>
<dbReference type="AlphaFoldDB" id="A0A2M8RG89"/>
<dbReference type="CDD" id="cd00801">
    <property type="entry name" value="INT_P4_C"/>
    <property type="match status" value="1"/>
</dbReference>
<dbReference type="EMBL" id="PGVG01000002">
    <property type="protein sequence ID" value="PJG56831.1"/>
    <property type="molecule type" value="Genomic_DNA"/>
</dbReference>
<feature type="region of interest" description="Disordered" evidence="5">
    <location>
        <begin position="1"/>
        <end position="29"/>
    </location>
</feature>
<comment type="caution">
    <text evidence="7">The sequence shown here is derived from an EMBL/GenBank/DDBJ whole genome shotgun (WGS) entry which is preliminary data.</text>
</comment>
<reference evidence="7 8" key="1">
    <citation type="submission" date="2017-11" db="EMBL/GenBank/DDBJ databases">
        <title>Bradyrhizobium forestalis sp. nov., an efficient nitrogen-fixing bacterium isolated from nodules of forest legume species in the Amazon.</title>
        <authorList>
            <person name="Costa E.M."/>
            <person name="Guimaraes A."/>
            <person name="Carvalho T.S."/>
            <person name="Rodrigues T.L."/>
            <person name="Ribeiro P.R.A."/>
            <person name="Lebbe L."/>
            <person name="Willems A."/>
            <person name="Moreira F.M.S."/>
        </authorList>
    </citation>
    <scope>NUCLEOTIDE SEQUENCE [LARGE SCALE GENOMIC DNA]</scope>
    <source>
        <strain evidence="7 8">INPA54B</strain>
    </source>
</reference>
<evidence type="ECO:0000256" key="2">
    <source>
        <dbReference type="ARBA" id="ARBA00022908"/>
    </source>
</evidence>
<keyword evidence="4" id="KW-0233">DNA recombination</keyword>
<dbReference type="Gene3D" id="1.10.443.10">
    <property type="entry name" value="Intergrase catalytic core"/>
    <property type="match status" value="1"/>
</dbReference>
<dbReference type="GO" id="GO:0015074">
    <property type="term" value="P:DNA integration"/>
    <property type="evidence" value="ECO:0007669"/>
    <property type="project" value="UniProtKB-KW"/>
</dbReference>
<dbReference type="PROSITE" id="PS51898">
    <property type="entry name" value="TYR_RECOMBINASE"/>
    <property type="match status" value="1"/>
</dbReference>